<gene>
    <name evidence="2" type="ORF">PGT21_033637</name>
</gene>
<dbReference type="AlphaFoldDB" id="A0A5B0M186"/>
<comment type="caution">
    <text evidence="2">The sequence shown here is derived from an EMBL/GenBank/DDBJ whole genome shotgun (WGS) entry which is preliminary data.</text>
</comment>
<name>A0A5B0M186_PUCGR</name>
<feature type="region of interest" description="Disordered" evidence="1">
    <location>
        <begin position="64"/>
        <end position="98"/>
    </location>
</feature>
<dbReference type="OrthoDB" id="10274478at2759"/>
<keyword evidence="3" id="KW-1185">Reference proteome</keyword>
<feature type="compositionally biased region" description="Basic and acidic residues" evidence="1">
    <location>
        <begin position="88"/>
        <end position="98"/>
    </location>
</feature>
<feature type="region of interest" description="Disordered" evidence="1">
    <location>
        <begin position="1"/>
        <end position="23"/>
    </location>
</feature>
<dbReference type="EMBL" id="VSWC01000183">
    <property type="protein sequence ID" value="KAA1069810.1"/>
    <property type="molecule type" value="Genomic_DNA"/>
</dbReference>
<evidence type="ECO:0000313" key="3">
    <source>
        <dbReference type="Proteomes" id="UP000324748"/>
    </source>
</evidence>
<proteinExistence type="predicted"/>
<sequence length="119" mass="13267">MVQPDARSDKTQNSRQPRPREAYLDDRARIYYQASHPALVGPRHPGAPPVRHPRTLTIIMREARPLSRDLGTPATPAPGTQGVLRSPSCDKKVDKDERTQMRAAAFSRVDSLLSRRASS</sequence>
<accession>A0A5B0M186</accession>
<reference evidence="2 3" key="1">
    <citation type="submission" date="2019-05" db="EMBL/GenBank/DDBJ databases">
        <title>Emergence of the Ug99 lineage of the wheat stem rust pathogen through somatic hybridization.</title>
        <authorList>
            <person name="Li F."/>
            <person name="Upadhyaya N.M."/>
            <person name="Sperschneider J."/>
            <person name="Matny O."/>
            <person name="Nguyen-Phuc H."/>
            <person name="Mago R."/>
            <person name="Raley C."/>
            <person name="Miller M.E."/>
            <person name="Silverstein K.A.T."/>
            <person name="Henningsen E."/>
            <person name="Hirsch C.D."/>
            <person name="Visser B."/>
            <person name="Pretorius Z.A."/>
            <person name="Steffenson B.J."/>
            <person name="Schwessinger B."/>
            <person name="Dodds P.N."/>
            <person name="Figueroa M."/>
        </authorList>
    </citation>
    <scope>NUCLEOTIDE SEQUENCE [LARGE SCALE GENOMIC DNA]</scope>
    <source>
        <strain evidence="2">21-0</strain>
    </source>
</reference>
<evidence type="ECO:0000313" key="2">
    <source>
        <dbReference type="EMBL" id="KAA1069810.1"/>
    </source>
</evidence>
<organism evidence="2 3">
    <name type="scientific">Puccinia graminis f. sp. tritici</name>
    <dbReference type="NCBI Taxonomy" id="56615"/>
    <lineage>
        <taxon>Eukaryota</taxon>
        <taxon>Fungi</taxon>
        <taxon>Dikarya</taxon>
        <taxon>Basidiomycota</taxon>
        <taxon>Pucciniomycotina</taxon>
        <taxon>Pucciniomycetes</taxon>
        <taxon>Pucciniales</taxon>
        <taxon>Pucciniaceae</taxon>
        <taxon>Puccinia</taxon>
    </lineage>
</organism>
<evidence type="ECO:0000256" key="1">
    <source>
        <dbReference type="SAM" id="MobiDB-lite"/>
    </source>
</evidence>
<protein>
    <submittedName>
        <fullName evidence="2">Uncharacterized protein</fullName>
    </submittedName>
</protein>
<dbReference type="Proteomes" id="UP000324748">
    <property type="component" value="Unassembled WGS sequence"/>
</dbReference>